<reference evidence="2" key="1">
    <citation type="submission" date="2024-07" db="EMBL/GenBank/DDBJ databases">
        <title>Two chromosome-level genome assemblies of Korean endemic species Abeliophyllum distichum and Forsythia ovata (Oleaceae).</title>
        <authorList>
            <person name="Jang H."/>
        </authorList>
    </citation>
    <scope>NUCLEOTIDE SEQUENCE [LARGE SCALE GENOMIC DNA]</scope>
</reference>
<sequence length="104" mass="11781">MGHLVKLGPVLIILERHKLNYVFHFYLKATNNVAKYEALLAGLHLAKEMSAIEIEINSDSQLLPNGQVEAVNKTLKNILKRKLDGAKKTWADDLSQILWAYHTT</sequence>
<comment type="caution">
    <text evidence="1">The sequence shown here is derived from an EMBL/GenBank/DDBJ whole genome shotgun (WGS) entry which is preliminary data.</text>
</comment>
<proteinExistence type="predicted"/>
<dbReference type="AlphaFoldDB" id="A0ABD1V5B3"/>
<dbReference type="InterPro" id="IPR012337">
    <property type="entry name" value="RNaseH-like_sf"/>
</dbReference>
<protein>
    <submittedName>
        <fullName evidence="1">RT RNaseH domain-containing protein</fullName>
    </submittedName>
</protein>
<dbReference type="Gene3D" id="3.30.420.10">
    <property type="entry name" value="Ribonuclease H-like superfamily/Ribonuclease H"/>
    <property type="match status" value="1"/>
</dbReference>
<gene>
    <name evidence="1" type="ORF">Adt_05878</name>
</gene>
<dbReference type="EMBL" id="JBFOLK010000002">
    <property type="protein sequence ID" value="KAL2532527.1"/>
    <property type="molecule type" value="Genomic_DNA"/>
</dbReference>
<dbReference type="PANTHER" id="PTHR48475:SF2">
    <property type="entry name" value="RIBONUCLEASE H"/>
    <property type="match status" value="1"/>
</dbReference>
<accession>A0ABD1V5B3</accession>
<evidence type="ECO:0000313" key="2">
    <source>
        <dbReference type="Proteomes" id="UP001604336"/>
    </source>
</evidence>
<keyword evidence="2" id="KW-1185">Reference proteome</keyword>
<organism evidence="1 2">
    <name type="scientific">Abeliophyllum distichum</name>
    <dbReference type="NCBI Taxonomy" id="126358"/>
    <lineage>
        <taxon>Eukaryota</taxon>
        <taxon>Viridiplantae</taxon>
        <taxon>Streptophyta</taxon>
        <taxon>Embryophyta</taxon>
        <taxon>Tracheophyta</taxon>
        <taxon>Spermatophyta</taxon>
        <taxon>Magnoliopsida</taxon>
        <taxon>eudicotyledons</taxon>
        <taxon>Gunneridae</taxon>
        <taxon>Pentapetalae</taxon>
        <taxon>asterids</taxon>
        <taxon>lamiids</taxon>
        <taxon>Lamiales</taxon>
        <taxon>Oleaceae</taxon>
        <taxon>Forsythieae</taxon>
        <taxon>Abeliophyllum</taxon>
    </lineage>
</organism>
<evidence type="ECO:0000313" key="1">
    <source>
        <dbReference type="EMBL" id="KAL2532527.1"/>
    </source>
</evidence>
<dbReference type="InterPro" id="IPR036397">
    <property type="entry name" value="RNaseH_sf"/>
</dbReference>
<name>A0ABD1V5B3_9LAMI</name>
<dbReference type="SUPFAM" id="SSF53098">
    <property type="entry name" value="Ribonuclease H-like"/>
    <property type="match status" value="2"/>
</dbReference>
<dbReference type="PANTHER" id="PTHR48475">
    <property type="entry name" value="RIBONUCLEASE H"/>
    <property type="match status" value="1"/>
</dbReference>
<dbReference type="Proteomes" id="UP001604336">
    <property type="component" value="Unassembled WGS sequence"/>
</dbReference>